<feature type="region of interest" description="Disordered" evidence="2">
    <location>
        <begin position="70"/>
        <end position="91"/>
    </location>
</feature>
<dbReference type="GO" id="GO:0003677">
    <property type="term" value="F:DNA binding"/>
    <property type="evidence" value="ECO:0007669"/>
    <property type="project" value="UniProtKB-KW"/>
</dbReference>
<dbReference type="EMBL" id="CP058559">
    <property type="protein sequence ID" value="QNO15983.1"/>
    <property type="molecule type" value="Genomic_DNA"/>
</dbReference>
<dbReference type="Gene3D" id="2.10.109.10">
    <property type="entry name" value="Umud Fragment, subunit A"/>
    <property type="match status" value="1"/>
</dbReference>
<reference evidence="4 5" key="1">
    <citation type="submission" date="2020-07" db="EMBL/GenBank/DDBJ databases">
        <title>Alkalicella. sp. LB2 genome.</title>
        <authorList>
            <person name="Postec A."/>
            <person name="Quemeneur M."/>
        </authorList>
    </citation>
    <scope>NUCLEOTIDE SEQUENCE [LARGE SCALE GENOMIC DNA]</scope>
    <source>
        <strain evidence="4 5">LB2</strain>
    </source>
</reference>
<keyword evidence="1" id="KW-0238">DNA-binding</keyword>
<evidence type="ECO:0000256" key="2">
    <source>
        <dbReference type="SAM" id="MobiDB-lite"/>
    </source>
</evidence>
<protein>
    <submittedName>
        <fullName evidence="4">Helix-turn-helix transcriptional regulator</fullName>
    </submittedName>
</protein>
<evidence type="ECO:0000313" key="4">
    <source>
        <dbReference type="EMBL" id="QNO15983.1"/>
    </source>
</evidence>
<dbReference type="SMART" id="SM00530">
    <property type="entry name" value="HTH_XRE"/>
    <property type="match status" value="1"/>
</dbReference>
<dbReference type="InterPro" id="IPR015927">
    <property type="entry name" value="Peptidase_S24_S26A/B/C"/>
</dbReference>
<dbReference type="PANTHER" id="PTHR46558:SF3">
    <property type="entry name" value="TRANSCRIPTIONAL REGULATOR"/>
    <property type="match status" value="1"/>
</dbReference>
<keyword evidence="5" id="KW-1185">Reference proteome</keyword>
<dbReference type="CDD" id="cd00093">
    <property type="entry name" value="HTH_XRE"/>
    <property type="match status" value="1"/>
</dbReference>
<feature type="domain" description="HTH cro/C1-type" evidence="3">
    <location>
        <begin position="8"/>
        <end position="62"/>
    </location>
</feature>
<dbReference type="InterPro" id="IPR001387">
    <property type="entry name" value="Cro/C1-type_HTH"/>
</dbReference>
<dbReference type="InterPro" id="IPR036286">
    <property type="entry name" value="LexA/Signal_pep-like_sf"/>
</dbReference>
<sequence>MNSIGVKIKEARLEAKLTEKQLARKCGVAESFIIQVESGRKVINEKIAENILSKLGKKLEPIIQEDLSEDKAKPKQTKVHAKPQEQFNPVEPTGQWADALANVIKKFPIYEVDTNKVVGNKDLPVLDKKVEGYRWDKVMFVKITDDDLGELRIHKNDTVMVNITNDIQNNGIYLVELNNKRLIRRITKESSKVTMTRGLKDVEPISTQMDKIKLVGKCVKVEFQL</sequence>
<dbReference type="PANTHER" id="PTHR46558">
    <property type="entry name" value="TRACRIPTIONAL REGULATORY PROTEIN-RELATED-RELATED"/>
    <property type="match status" value="1"/>
</dbReference>
<proteinExistence type="predicted"/>
<evidence type="ECO:0000259" key="3">
    <source>
        <dbReference type="PROSITE" id="PS50943"/>
    </source>
</evidence>
<dbReference type="Pfam" id="PF01381">
    <property type="entry name" value="HTH_3"/>
    <property type="match status" value="1"/>
</dbReference>
<dbReference type="Proteomes" id="UP000516160">
    <property type="component" value="Chromosome"/>
</dbReference>
<evidence type="ECO:0000313" key="5">
    <source>
        <dbReference type="Proteomes" id="UP000516160"/>
    </source>
</evidence>
<dbReference type="SUPFAM" id="SSF47413">
    <property type="entry name" value="lambda repressor-like DNA-binding domains"/>
    <property type="match status" value="1"/>
</dbReference>
<dbReference type="SUPFAM" id="SSF51306">
    <property type="entry name" value="LexA/Signal peptidase"/>
    <property type="match status" value="1"/>
</dbReference>
<gene>
    <name evidence="4" type="ORF">HYG86_15005</name>
</gene>
<organism evidence="4 5">
    <name type="scientific">Alkalicella caledoniensis</name>
    <dbReference type="NCBI Taxonomy" id="2731377"/>
    <lineage>
        <taxon>Bacteria</taxon>
        <taxon>Bacillati</taxon>
        <taxon>Bacillota</taxon>
        <taxon>Clostridia</taxon>
        <taxon>Eubacteriales</taxon>
        <taxon>Proteinivoracaceae</taxon>
        <taxon>Alkalicella</taxon>
    </lineage>
</organism>
<dbReference type="PROSITE" id="PS50943">
    <property type="entry name" value="HTH_CROC1"/>
    <property type="match status" value="1"/>
</dbReference>
<dbReference type="AlphaFoldDB" id="A0A7G9WBC1"/>
<dbReference type="KEGG" id="acae:HYG86_15005"/>
<dbReference type="RefSeq" id="WP_213166382.1">
    <property type="nucleotide sequence ID" value="NZ_CP058559.1"/>
</dbReference>
<name>A0A7G9WBC1_ALKCA</name>
<dbReference type="Pfam" id="PF00717">
    <property type="entry name" value="Peptidase_S24"/>
    <property type="match status" value="1"/>
</dbReference>
<dbReference type="InterPro" id="IPR010982">
    <property type="entry name" value="Lambda_DNA-bd_dom_sf"/>
</dbReference>
<accession>A0A7G9WBC1</accession>
<evidence type="ECO:0000256" key="1">
    <source>
        <dbReference type="ARBA" id="ARBA00023125"/>
    </source>
</evidence>
<dbReference type="Gene3D" id="1.10.260.40">
    <property type="entry name" value="lambda repressor-like DNA-binding domains"/>
    <property type="match status" value="1"/>
</dbReference>